<dbReference type="FunFam" id="1.25.40.10:FF:001589">
    <property type="entry name" value="Pentatricopeptide repeat-containing protein, chloroplastic isoform A"/>
    <property type="match status" value="1"/>
</dbReference>
<dbReference type="GO" id="GO:0006417">
    <property type="term" value="P:regulation of translation"/>
    <property type="evidence" value="ECO:0007669"/>
    <property type="project" value="UniProtKB-KW"/>
</dbReference>
<proteinExistence type="inferred from homology"/>
<organism evidence="11 12">
    <name type="scientific">Pyrus ussuriensis x Pyrus communis</name>
    <dbReference type="NCBI Taxonomy" id="2448454"/>
    <lineage>
        <taxon>Eukaryota</taxon>
        <taxon>Viridiplantae</taxon>
        <taxon>Streptophyta</taxon>
        <taxon>Embryophyta</taxon>
        <taxon>Tracheophyta</taxon>
        <taxon>Spermatophyta</taxon>
        <taxon>Magnoliopsida</taxon>
        <taxon>eudicotyledons</taxon>
        <taxon>Gunneridae</taxon>
        <taxon>Pentapetalae</taxon>
        <taxon>rosids</taxon>
        <taxon>fabids</taxon>
        <taxon>Rosales</taxon>
        <taxon>Rosaceae</taxon>
        <taxon>Amygdaloideae</taxon>
        <taxon>Maleae</taxon>
        <taxon>Pyrus</taxon>
    </lineage>
</organism>
<dbReference type="Gene3D" id="1.25.40.10">
    <property type="entry name" value="Tetratricopeptide repeat domain"/>
    <property type="match status" value="5"/>
</dbReference>
<dbReference type="EMBL" id="SMOL01000148">
    <property type="protein sequence ID" value="KAB2628329.1"/>
    <property type="molecule type" value="Genomic_DNA"/>
</dbReference>
<feature type="repeat" description="PPR" evidence="9">
    <location>
        <begin position="704"/>
        <end position="738"/>
    </location>
</feature>
<dbReference type="GO" id="GO:0006397">
    <property type="term" value="P:mRNA processing"/>
    <property type="evidence" value="ECO:0007669"/>
    <property type="project" value="UniProtKB-KW"/>
</dbReference>
<dbReference type="GO" id="GO:0009570">
    <property type="term" value="C:chloroplast stroma"/>
    <property type="evidence" value="ECO:0007669"/>
    <property type="project" value="UniProtKB-ARBA"/>
</dbReference>
<feature type="repeat" description="PPR" evidence="9">
    <location>
        <begin position="914"/>
        <end position="948"/>
    </location>
</feature>
<dbReference type="PROSITE" id="PS51375">
    <property type="entry name" value="PPR"/>
    <property type="match status" value="13"/>
</dbReference>
<dbReference type="Pfam" id="PF13041">
    <property type="entry name" value="PPR_2"/>
    <property type="match status" value="3"/>
</dbReference>
<feature type="repeat" description="PPR" evidence="9">
    <location>
        <begin position="739"/>
        <end position="773"/>
    </location>
</feature>
<keyword evidence="4" id="KW-0934">Plastid</keyword>
<dbReference type="FunFam" id="1.25.40.10:FF:001770">
    <property type="entry name" value="Pentatricopeptide repeat-containing protein, chloroplastic isoform A"/>
    <property type="match status" value="1"/>
</dbReference>
<dbReference type="NCBIfam" id="TIGR00756">
    <property type="entry name" value="PPR"/>
    <property type="match status" value="12"/>
</dbReference>
<reference evidence="11 12" key="1">
    <citation type="submission" date="2019-09" db="EMBL/GenBank/DDBJ databases">
        <authorList>
            <person name="Ou C."/>
        </authorList>
    </citation>
    <scope>NUCLEOTIDE SEQUENCE [LARGE SCALE GENOMIC DNA]</scope>
    <source>
        <strain evidence="11">S2</strain>
        <tissue evidence="11">Leaf</tissue>
    </source>
</reference>
<protein>
    <submittedName>
        <fullName evidence="11">Pentatricopeptide repeat-containing protein</fullName>
    </submittedName>
</protein>
<comment type="similarity">
    <text evidence="2">Belongs to the PPR family. P subfamily.</text>
</comment>
<evidence type="ECO:0000256" key="6">
    <source>
        <dbReference type="ARBA" id="ARBA00022737"/>
    </source>
</evidence>
<reference evidence="12" key="2">
    <citation type="submission" date="2019-10" db="EMBL/GenBank/DDBJ databases">
        <title>A de novo genome assembly of a pear dwarfing rootstock.</title>
        <authorList>
            <person name="Wang F."/>
            <person name="Wang J."/>
            <person name="Li S."/>
            <person name="Zhang Y."/>
            <person name="Fang M."/>
            <person name="Ma L."/>
            <person name="Zhao Y."/>
            <person name="Jiang S."/>
        </authorList>
    </citation>
    <scope>NUCLEOTIDE SEQUENCE [LARGE SCALE GENOMIC DNA]</scope>
</reference>
<feature type="repeat" description="PPR" evidence="9">
    <location>
        <begin position="1019"/>
        <end position="1053"/>
    </location>
</feature>
<comment type="subcellular location">
    <subcellularLocation>
        <location evidence="1">Plastid</location>
        <location evidence="1">Chloroplast</location>
    </subcellularLocation>
</comment>
<gene>
    <name evidence="11" type="ORF">D8674_033124</name>
</gene>
<feature type="repeat" description="PPR" evidence="9">
    <location>
        <begin position="809"/>
        <end position="843"/>
    </location>
</feature>
<dbReference type="Pfam" id="PF23276">
    <property type="entry name" value="TPR_24"/>
    <property type="match status" value="1"/>
</dbReference>
<evidence type="ECO:0000256" key="8">
    <source>
        <dbReference type="ARBA" id="ARBA00022946"/>
    </source>
</evidence>
<dbReference type="PANTHER" id="PTHR47447">
    <property type="entry name" value="OS03G0856100 PROTEIN"/>
    <property type="match status" value="1"/>
</dbReference>
<dbReference type="InterPro" id="IPR011990">
    <property type="entry name" value="TPR-like_helical_dom_sf"/>
</dbReference>
<accession>A0A5N5HK25</accession>
<dbReference type="Pfam" id="PF13812">
    <property type="entry name" value="PPR_3"/>
    <property type="match status" value="2"/>
</dbReference>
<dbReference type="OrthoDB" id="1158952at2759"/>
<dbReference type="Proteomes" id="UP000327157">
    <property type="component" value="Chromosome 8"/>
</dbReference>
<dbReference type="Pfam" id="PF01535">
    <property type="entry name" value="PPR"/>
    <property type="match status" value="1"/>
</dbReference>
<dbReference type="GO" id="GO:0003729">
    <property type="term" value="F:mRNA binding"/>
    <property type="evidence" value="ECO:0007669"/>
    <property type="project" value="UniProtKB-ARBA"/>
</dbReference>
<evidence type="ECO:0000256" key="7">
    <source>
        <dbReference type="ARBA" id="ARBA00022845"/>
    </source>
</evidence>
<feature type="repeat" description="PPR" evidence="9">
    <location>
        <begin position="774"/>
        <end position="808"/>
    </location>
</feature>
<dbReference type="InterPro" id="IPR023213">
    <property type="entry name" value="CAT-like_dom_sf"/>
</dbReference>
<feature type="repeat" description="PPR" evidence="9">
    <location>
        <begin position="1054"/>
        <end position="1088"/>
    </location>
</feature>
<evidence type="ECO:0000256" key="4">
    <source>
        <dbReference type="ARBA" id="ARBA00022640"/>
    </source>
</evidence>
<feature type="repeat" description="PPR" evidence="9">
    <location>
        <begin position="844"/>
        <end position="878"/>
    </location>
</feature>
<evidence type="ECO:0000256" key="9">
    <source>
        <dbReference type="PROSITE-ProRule" id="PRU00708"/>
    </source>
</evidence>
<evidence type="ECO:0000259" key="10">
    <source>
        <dbReference type="Pfam" id="PF23276"/>
    </source>
</evidence>
<evidence type="ECO:0000256" key="1">
    <source>
        <dbReference type="ARBA" id="ARBA00004229"/>
    </source>
</evidence>
<sequence>MSTSMQVKIIYNECIKPSSLTPQHLRIHKLSLLDQLVPSTYVPMILFYLPSSIHPININITTPMRSQLLKQSLSETLTHFHPLAGRIKDSLSIDCNDEGARYIEAEVDSNLSQFLNHPDLSFLSQFLPGEVISWQEPEATPGAHVAMMQVTNFACGGFVLGAFVSHMVVDGAALSTFLKAWAAATFRYIATPSTPHLYTKGNFDAPSLFPQNDAYPREATMMALFSHFLKVGNCVTRRIVFDAPALATLKKKAASSTVPNPTRVEVVTTLLWKHIMAPFKVKSKIVQNQRPTLMTHIVNLRRRAVPPFSEYTMGNFVFMATVLSQCRSNTEDDDQNEDNLDYVDDNRDRELGRLARLVREAVSKLDGDFVQSLQRDGTRGLIKFCEPLKELGETVSRAGADATDGQGPDYIGFNGRCNLGLYEADFGWGKPVWVASGGAKRGAEDAPYMNMVILMDTRSGDGVEAWVCLDEQHMAILPSPTATPQLLWWRRRRSRRLRRRRRFGDDQAAASPYDFGPLLTFLANSLSSDDDSASSSSSSSSSSSPTTLDPSEFQLAQSYRAVPAPLWHSLLKSLCASHSSSDIGLAYAVVSWLQKHNLCFSYELLYSILIHALGRSEKLYEAFLLSQRQSLTPLTYNALIGACARNGDLEKALHLMSRMRQDGYRSDFVNYSLIIQSLTRSNKIDSPIMFKLYREIESESIEIDGQLFNDIIAGFAKAGEASQAVHLLAMVQATGLSPKTATLVAVISALGNSGRVVEAEAIFEEMREGGLQPRTRAYNALLKGYVKAGQLKDAESIVSQMEKSGISPDEHTYSLLIDAYANAGRWESARIVLKEMEASNVQPNSYVFSRILASYRDRGEWQKSFQVLREMKSSGVRPDRHFYNVMIDTFGKSNCLDHAMATFERMLSEGIHPDTVTWNTLIDCHCKSGHHVRAEELFEEMQQSGCAPCATTYNIMINSFGEQQRWDEVKGLLGKMQSQGLLPNIVTYTTLVDIYGKSGRFTDAIECLEVMKSAGMKPSPTMYNALINAYAQRGLSEQALNAFRVMRADGLKPSPLALNSLINAFGEDRRDTEAFSVLQYMKENDLKPDVVTYTTLMKTLIRVDKFCEVPAVYEEMIMSGCTPDRKARAMLRSDTKVRPNPFIFMMNIKGNRVPEFGNDDTEHTLVTNTGTTEEIHPLYHYHYLTQILGCNCFP</sequence>
<feature type="domain" description="Pentatricopeptide repeat-containing protein-mitochondrial" evidence="10">
    <location>
        <begin position="625"/>
        <end position="727"/>
    </location>
</feature>
<feature type="repeat" description="PPR" evidence="9">
    <location>
        <begin position="949"/>
        <end position="983"/>
    </location>
</feature>
<keyword evidence="6" id="KW-0677">Repeat</keyword>
<keyword evidence="5" id="KW-0507">mRNA processing</keyword>
<evidence type="ECO:0000256" key="5">
    <source>
        <dbReference type="ARBA" id="ARBA00022664"/>
    </source>
</evidence>
<dbReference type="Pfam" id="PF02458">
    <property type="entry name" value="Transferase"/>
    <property type="match status" value="1"/>
</dbReference>
<dbReference type="FunFam" id="1.25.40.10:FF:000947">
    <property type="entry name" value="Pentatricopeptide repeat-containing protein, chloroplastic isoform A"/>
    <property type="match status" value="1"/>
</dbReference>
<name>A0A5N5HK25_9ROSA</name>
<dbReference type="AlphaFoldDB" id="A0A5N5HK25"/>
<keyword evidence="12" id="KW-1185">Reference proteome</keyword>
<keyword evidence="7" id="KW-0810">Translation regulation</keyword>
<keyword evidence="3" id="KW-0150">Chloroplast</keyword>
<feature type="repeat" description="PPR" evidence="9">
    <location>
        <begin position="984"/>
        <end position="1018"/>
    </location>
</feature>
<dbReference type="InterPro" id="IPR002885">
    <property type="entry name" value="PPR_rpt"/>
</dbReference>
<dbReference type="PANTHER" id="PTHR47447:SF24">
    <property type="entry name" value="PENTATRICOPEPTIDE REPEAT-CONTAINING PROTEIN"/>
    <property type="match status" value="1"/>
</dbReference>
<reference evidence="11 12" key="3">
    <citation type="submission" date="2019-11" db="EMBL/GenBank/DDBJ databases">
        <title>A de novo genome assembly of a pear dwarfing rootstock.</title>
        <authorList>
            <person name="Wang F."/>
            <person name="Wang J."/>
            <person name="Li S."/>
            <person name="Zhang Y."/>
            <person name="Fang M."/>
            <person name="Ma L."/>
            <person name="Zhao Y."/>
            <person name="Jiang S."/>
        </authorList>
    </citation>
    <scope>NUCLEOTIDE SEQUENCE [LARGE SCALE GENOMIC DNA]</scope>
    <source>
        <strain evidence="11">S2</strain>
        <tissue evidence="11">Leaf</tissue>
    </source>
</reference>
<feature type="repeat" description="PPR" evidence="9">
    <location>
        <begin position="879"/>
        <end position="913"/>
    </location>
</feature>
<dbReference type="Gene3D" id="3.30.559.10">
    <property type="entry name" value="Chloramphenicol acetyltransferase-like domain"/>
    <property type="match status" value="2"/>
</dbReference>
<feature type="repeat" description="PPR" evidence="9">
    <location>
        <begin position="1089"/>
        <end position="1123"/>
    </location>
</feature>
<feature type="repeat" description="PPR" evidence="9">
    <location>
        <begin position="632"/>
        <end position="666"/>
    </location>
</feature>
<comment type="caution">
    <text evidence="11">The sequence shown here is derived from an EMBL/GenBank/DDBJ whole genome shotgun (WGS) entry which is preliminary data.</text>
</comment>
<keyword evidence="8" id="KW-0809">Transit peptide</keyword>
<evidence type="ECO:0000256" key="3">
    <source>
        <dbReference type="ARBA" id="ARBA00022528"/>
    </source>
</evidence>
<dbReference type="InterPro" id="IPR057027">
    <property type="entry name" value="TPR_mt"/>
</dbReference>
<evidence type="ECO:0000256" key="2">
    <source>
        <dbReference type="ARBA" id="ARBA00007626"/>
    </source>
</evidence>
<evidence type="ECO:0000313" key="12">
    <source>
        <dbReference type="Proteomes" id="UP000327157"/>
    </source>
</evidence>
<evidence type="ECO:0000313" key="11">
    <source>
        <dbReference type="EMBL" id="KAB2628329.1"/>
    </source>
</evidence>